<evidence type="ECO:0000256" key="11">
    <source>
        <dbReference type="ARBA" id="ARBA00048552"/>
    </source>
</evidence>
<evidence type="ECO:0000256" key="13">
    <source>
        <dbReference type="PROSITE-ProRule" id="PRU00472"/>
    </source>
</evidence>
<comment type="similarity">
    <text evidence="1 12">Belongs to the poxviridae DNA-directed RNA polymerase 30 kDa subunit family.</text>
</comment>
<keyword evidence="4 12" id="KW-0240">DNA-directed RNA polymerase</keyword>
<evidence type="ECO:0000259" key="15">
    <source>
        <dbReference type="PROSITE" id="PS51133"/>
    </source>
</evidence>
<dbReference type="InterPro" id="IPR001222">
    <property type="entry name" value="Znf_TFIIS"/>
</dbReference>
<accession>A0A1X9T778</accession>
<evidence type="ECO:0000256" key="10">
    <source>
        <dbReference type="ARBA" id="ARBA00023163"/>
    </source>
</evidence>
<evidence type="ECO:0000256" key="6">
    <source>
        <dbReference type="ARBA" id="ARBA00022695"/>
    </source>
</evidence>
<evidence type="ECO:0000256" key="5">
    <source>
        <dbReference type="ARBA" id="ARBA00022679"/>
    </source>
</evidence>
<feature type="domain" description="TFIIS-type" evidence="15">
    <location>
        <begin position="157"/>
        <end position="197"/>
    </location>
</feature>
<dbReference type="InterPro" id="IPR009162">
    <property type="entry name" value="RNA_pol_30_chordopoxvir-type"/>
</dbReference>
<evidence type="ECO:0000256" key="14">
    <source>
        <dbReference type="SAM" id="MobiDB-lite"/>
    </source>
</evidence>
<dbReference type="InterPro" id="IPR024394">
    <property type="entry name" value="RNA_pol_30_chordopoxvir-type_N"/>
</dbReference>
<reference evidence="16" key="1">
    <citation type="journal article" date="2017" name="Viruses">
        <title>Cowpox virus: What's in a Name?</title>
        <authorList>
            <person name="Mauldin M.R."/>
            <person name="Antwerpen M."/>
            <person name="Emerson G.L."/>
            <person name="Li Y."/>
            <person name="Zoeller G."/>
            <person name="Carroll D.S."/>
            <person name="Meyer H."/>
        </authorList>
    </citation>
    <scope>NUCLEOTIDE SEQUENCE [LARGE SCALE GENOMIC DNA]</scope>
    <source>
        <strain evidence="16">CPXV_Catpox3L97</strain>
    </source>
</reference>
<organismHost>
    <name type="scientific">Bos taurus</name>
    <name type="common">Bovine</name>
    <dbReference type="NCBI Taxonomy" id="9913"/>
</organismHost>
<dbReference type="EMBL" id="KY549143">
    <property type="protein sequence ID" value="ARR29638.2"/>
    <property type="molecule type" value="Genomic_DNA"/>
</dbReference>
<dbReference type="GO" id="GO:0008270">
    <property type="term" value="F:zinc ion binding"/>
    <property type="evidence" value="ECO:0007669"/>
    <property type="project" value="UniProtKB-UniRule"/>
</dbReference>
<dbReference type="PIRSF" id="PIRSF000745">
    <property type="entry name" value="VAC_RPO30"/>
    <property type="match status" value="1"/>
</dbReference>
<organismHost>
    <name type="scientific">Apodemus sylvaticus</name>
    <name type="common">European woodmouse</name>
    <dbReference type="NCBI Taxonomy" id="10129"/>
</organismHost>
<evidence type="ECO:0000256" key="12">
    <source>
        <dbReference type="PIRNR" id="PIRNR000745"/>
    </source>
</evidence>
<feature type="region of interest" description="Disordered" evidence="14">
    <location>
        <begin position="222"/>
        <end position="261"/>
    </location>
</feature>
<evidence type="ECO:0000256" key="1">
    <source>
        <dbReference type="ARBA" id="ARBA00006144"/>
    </source>
</evidence>
<name>A0A1X9T778_COWPX</name>
<organismHost>
    <name type="scientific">Homo sapiens</name>
    <name type="common">Human</name>
    <dbReference type="NCBI Taxonomy" id="9606"/>
</organismHost>
<evidence type="ECO:0000313" key="16">
    <source>
        <dbReference type="EMBL" id="ARR29638.2"/>
    </source>
</evidence>
<keyword evidence="7" id="KW-0479">Metal-binding</keyword>
<dbReference type="GO" id="GO:0000428">
    <property type="term" value="C:DNA-directed RNA polymerase complex"/>
    <property type="evidence" value="ECO:0007669"/>
    <property type="project" value="UniProtKB-UniRule"/>
</dbReference>
<keyword evidence="9" id="KW-0862">Zinc</keyword>
<dbReference type="SUPFAM" id="SSF57783">
    <property type="entry name" value="Zinc beta-ribbon"/>
    <property type="match status" value="1"/>
</dbReference>
<sequence>MENVYISSSYSSNEQTSMAVAATDIRELLSQYVDDNANLEDLIEWAMEKSSKYYIKNIGNTKSNIEETKFESKNNIGIEYSKDSRNKLSYRNKPSIATNLEYKTLCDMIKGTSGTEKEFLRYLLFGIKCIKKGVEYNIDKIKDVSYNDYFNVLDEKYNTPCPNCKSRNTTPMMIQTRAADEPPLVRHACRDCKQHFKPPKFRAFRNLNVTTQSIHENKEITEILPDNNPSPPESPEPASPIDDGLIRATFDRNDEPPEDDE</sequence>
<organismHost>
    <name type="scientific">Mus musculus</name>
    <name type="common">Mouse</name>
    <dbReference type="NCBI Taxonomy" id="10090"/>
</organismHost>
<evidence type="ECO:0000256" key="9">
    <source>
        <dbReference type="ARBA" id="ARBA00022833"/>
    </source>
</evidence>
<comment type="catalytic activity">
    <reaction evidence="11 12">
        <text>RNA(n) + a ribonucleoside 5'-triphosphate = RNA(n+1) + diphosphate</text>
        <dbReference type="Rhea" id="RHEA:21248"/>
        <dbReference type="Rhea" id="RHEA-COMP:14527"/>
        <dbReference type="Rhea" id="RHEA-COMP:17342"/>
        <dbReference type="ChEBI" id="CHEBI:33019"/>
        <dbReference type="ChEBI" id="CHEBI:61557"/>
        <dbReference type="ChEBI" id="CHEBI:140395"/>
        <dbReference type="EC" id="2.7.7.6"/>
    </reaction>
</comment>
<dbReference type="Pfam" id="PF12410">
    <property type="entry name" value="rpo30_N"/>
    <property type="match status" value="1"/>
</dbReference>
<dbReference type="EC" id="2.7.7.6" evidence="2 12"/>
<evidence type="ECO:0000256" key="7">
    <source>
        <dbReference type="ARBA" id="ARBA00022723"/>
    </source>
</evidence>
<dbReference type="PROSITE" id="PS51133">
    <property type="entry name" value="ZF_TFIIS_2"/>
    <property type="match status" value="1"/>
</dbReference>
<evidence type="ECO:0000256" key="8">
    <source>
        <dbReference type="ARBA" id="ARBA00022771"/>
    </source>
</evidence>
<organismHost>
    <name type="scientific">Myodes glareolus</name>
    <name type="common">Bank vole</name>
    <name type="synonym">Clethrionomys glareolus</name>
    <dbReference type="NCBI Taxonomy" id="447135"/>
</organismHost>
<evidence type="ECO:0000256" key="3">
    <source>
        <dbReference type="ARBA" id="ARBA00014911"/>
    </source>
</evidence>
<keyword evidence="10 12" id="KW-0804">Transcription</keyword>
<organismHost>
    <name type="scientific">Felis catus</name>
    <name type="common">Cat</name>
    <name type="synonym">Felis silvestris catus</name>
    <dbReference type="NCBI Taxonomy" id="9685"/>
</organismHost>
<organism evidence="16">
    <name type="scientific">Cowpox virus</name>
    <name type="common">CPV</name>
    <dbReference type="NCBI Taxonomy" id="10243"/>
    <lineage>
        <taxon>Viruses</taxon>
        <taxon>Varidnaviria</taxon>
        <taxon>Bamfordvirae</taxon>
        <taxon>Nucleocytoviricota</taxon>
        <taxon>Pokkesviricetes</taxon>
        <taxon>Chitovirales</taxon>
        <taxon>Poxviridae</taxon>
        <taxon>Chordopoxvirinae</taxon>
        <taxon>Orthopoxvirus</taxon>
        <taxon>Orthopoxvirus cowpox</taxon>
    </lineage>
</organism>
<dbReference type="GO" id="GO:0006351">
    <property type="term" value="P:DNA-templated transcription"/>
    <property type="evidence" value="ECO:0007669"/>
    <property type="project" value="InterPro"/>
</dbReference>
<feature type="compositionally biased region" description="Pro residues" evidence="14">
    <location>
        <begin position="228"/>
        <end position="238"/>
    </location>
</feature>
<dbReference type="PROSITE" id="PS00466">
    <property type="entry name" value="ZF_TFIIS_1"/>
    <property type="match status" value="1"/>
</dbReference>
<dbReference type="SMART" id="SM00440">
    <property type="entry name" value="ZnF_C2C2"/>
    <property type="match status" value="1"/>
</dbReference>
<dbReference type="Pfam" id="PF01096">
    <property type="entry name" value="Zn_ribbon_TFIIS"/>
    <property type="match status" value="1"/>
</dbReference>
<organismHost>
    <name type="scientific">Loxodonta africana</name>
    <name type="common">African elephant</name>
    <dbReference type="NCBI Taxonomy" id="9785"/>
</organismHost>
<protein>
    <recommendedName>
        <fullName evidence="3 12">DNA-directed RNA polymerase 30 kDa polypeptide</fullName>
        <ecNumber evidence="2 12">2.7.7.6</ecNumber>
    </recommendedName>
</protein>
<dbReference type="GO" id="GO:0003899">
    <property type="term" value="F:DNA-directed RNA polymerase activity"/>
    <property type="evidence" value="ECO:0007669"/>
    <property type="project" value="UniProtKB-EC"/>
</dbReference>
<dbReference type="GO" id="GO:0003677">
    <property type="term" value="F:DNA binding"/>
    <property type="evidence" value="ECO:0007669"/>
    <property type="project" value="UniProtKB-UniRule"/>
</dbReference>
<evidence type="ECO:0000256" key="4">
    <source>
        <dbReference type="ARBA" id="ARBA00022478"/>
    </source>
</evidence>
<keyword evidence="6 12" id="KW-0548">Nucleotidyltransferase</keyword>
<proteinExistence type="inferred from homology"/>
<keyword evidence="5 12" id="KW-0808">Transferase</keyword>
<dbReference type="Gene3D" id="2.20.25.10">
    <property type="match status" value="1"/>
</dbReference>
<organismHost>
    <name type="scientific">Microtus agrestis</name>
    <name type="common">Short-tailed field vole</name>
    <dbReference type="NCBI Taxonomy" id="29092"/>
</organismHost>
<dbReference type="Proteomes" id="UP000324041">
    <property type="component" value="Genome"/>
</dbReference>
<keyword evidence="8 13" id="KW-0863">Zinc-finger</keyword>
<evidence type="ECO:0000256" key="2">
    <source>
        <dbReference type="ARBA" id="ARBA00012418"/>
    </source>
</evidence>
<gene>
    <name evidence="16" type="ORF">CPXV070</name>
</gene>